<comment type="function">
    <text evidence="2">Pyridoxal 5'-phosphate (PLP)-binding protein, which is involved in PLP homeostasis.</text>
</comment>
<dbReference type="CDD" id="cd00635">
    <property type="entry name" value="PLPDE_III_YBL036c_like"/>
    <property type="match status" value="1"/>
</dbReference>
<feature type="region of interest" description="Disordered" evidence="5">
    <location>
        <begin position="1"/>
        <end position="48"/>
    </location>
</feature>
<dbReference type="InterPro" id="IPR029066">
    <property type="entry name" value="PLP-binding_barrel"/>
</dbReference>
<gene>
    <name evidence="7" type="ordered locus">Sked_10850</name>
</gene>
<evidence type="ECO:0000256" key="5">
    <source>
        <dbReference type="SAM" id="MobiDB-lite"/>
    </source>
</evidence>
<dbReference type="PIRSF" id="PIRSF004848">
    <property type="entry name" value="YBL036c_PLPDEIII"/>
    <property type="match status" value="1"/>
</dbReference>
<evidence type="ECO:0000256" key="1">
    <source>
        <dbReference type="ARBA" id="ARBA00022898"/>
    </source>
</evidence>
<evidence type="ECO:0000256" key="2">
    <source>
        <dbReference type="HAMAP-Rule" id="MF_02087"/>
    </source>
</evidence>
<protein>
    <recommendedName>
        <fullName evidence="2">Pyridoxal phosphate homeostasis protein</fullName>
        <shortName evidence="2">PLP homeostasis protein</shortName>
    </recommendedName>
</protein>
<sequence length="273" mass="28368">MLSMPPTAPSDPTPTPSFADALARVHDRIERARTSAGRDDRDGSDGSDDKVRLLLATKTQDADDVRAAVLADRAAGRPGEVLVGENRVQELTAKAPALADLALTVHLIGALQSNKVNHALRALAQHRQACVETVDSIALAEKIGSRVLTAAAEAGDGSTDIPLDVYVQVNVSGEESKAGVSPEAAVELALAVAEVDGLRLSGFMTIGARSSDERLVRAGFARLRELRDEVLGSGAPGTSAATELSMGMSQDLEWAVAEGATLVRVGSAVFGAR</sequence>
<dbReference type="Proteomes" id="UP000000322">
    <property type="component" value="Chromosome"/>
</dbReference>
<evidence type="ECO:0000313" key="7">
    <source>
        <dbReference type="EMBL" id="ACZ21031.1"/>
    </source>
</evidence>
<dbReference type="GO" id="GO:0030170">
    <property type="term" value="F:pyridoxal phosphate binding"/>
    <property type="evidence" value="ECO:0007669"/>
    <property type="project" value="UniProtKB-UniRule"/>
</dbReference>
<keyword evidence="8" id="KW-1185">Reference proteome</keyword>
<name>D1BDG9_SANKS</name>
<feature type="domain" description="Alanine racemase N-terminal" evidence="6">
    <location>
        <begin position="121"/>
        <end position="272"/>
    </location>
</feature>
<dbReference type="HAMAP" id="MF_02087">
    <property type="entry name" value="PLP_homeostasis"/>
    <property type="match status" value="1"/>
</dbReference>
<dbReference type="NCBIfam" id="TIGR00044">
    <property type="entry name" value="YggS family pyridoxal phosphate-dependent enzyme"/>
    <property type="match status" value="1"/>
</dbReference>
<dbReference type="eggNOG" id="COG0325">
    <property type="taxonomic scope" value="Bacteria"/>
</dbReference>
<comment type="cofactor">
    <cofactor evidence="3">
        <name>pyridoxal 5'-phosphate</name>
        <dbReference type="ChEBI" id="CHEBI:597326"/>
    </cofactor>
</comment>
<dbReference type="KEGG" id="ske:Sked_10850"/>
<dbReference type="PANTHER" id="PTHR10146">
    <property type="entry name" value="PROLINE SYNTHETASE CO-TRANSCRIBED BACTERIAL HOMOLOG PROTEIN"/>
    <property type="match status" value="1"/>
</dbReference>
<dbReference type="HOGENOM" id="CLU_059988_1_0_11"/>
<reference evidence="7 8" key="1">
    <citation type="journal article" date="2009" name="Stand. Genomic Sci.">
        <title>Complete genome sequence of Sanguibacter keddieii type strain (ST-74).</title>
        <authorList>
            <person name="Ivanova N."/>
            <person name="Sikorski J."/>
            <person name="Sims D."/>
            <person name="Brettin T."/>
            <person name="Detter J.C."/>
            <person name="Han C."/>
            <person name="Lapidus A."/>
            <person name="Copeland A."/>
            <person name="Glavina Del Rio T."/>
            <person name="Nolan M."/>
            <person name="Chen F."/>
            <person name="Lucas S."/>
            <person name="Tice H."/>
            <person name="Cheng J.F."/>
            <person name="Bruce D."/>
            <person name="Goodwin L."/>
            <person name="Pitluck S."/>
            <person name="Pati A."/>
            <person name="Mavromatis K."/>
            <person name="Chen A."/>
            <person name="Palaniappan K."/>
            <person name="D'haeseleer P."/>
            <person name="Chain P."/>
            <person name="Bristow J."/>
            <person name="Eisen J.A."/>
            <person name="Markowitz V."/>
            <person name="Hugenholtz P."/>
            <person name="Goker M."/>
            <person name="Pukall R."/>
            <person name="Klenk H.P."/>
            <person name="Kyrpides N.C."/>
        </authorList>
    </citation>
    <scope>NUCLEOTIDE SEQUENCE [LARGE SCALE GENOMIC DNA]</scope>
    <source>
        <strain evidence="8">ATCC 51767 / DSM 10542 / NCFB 3025 / ST-74</strain>
    </source>
</reference>
<dbReference type="EMBL" id="CP001819">
    <property type="protein sequence ID" value="ACZ21031.1"/>
    <property type="molecule type" value="Genomic_DNA"/>
</dbReference>
<dbReference type="Gene3D" id="3.20.20.10">
    <property type="entry name" value="Alanine racemase"/>
    <property type="match status" value="1"/>
</dbReference>
<feature type="modified residue" description="N6-(pyridoxal phosphate)lysine" evidence="2 3">
    <location>
        <position position="58"/>
    </location>
</feature>
<dbReference type="SUPFAM" id="SSF51419">
    <property type="entry name" value="PLP-binding barrel"/>
    <property type="match status" value="1"/>
</dbReference>
<evidence type="ECO:0000259" key="6">
    <source>
        <dbReference type="Pfam" id="PF01168"/>
    </source>
</evidence>
<dbReference type="Pfam" id="PF01168">
    <property type="entry name" value="Ala_racemase_N"/>
    <property type="match status" value="1"/>
</dbReference>
<feature type="compositionally biased region" description="Pro residues" evidence="5">
    <location>
        <begin position="1"/>
        <end position="15"/>
    </location>
</feature>
<comment type="similarity">
    <text evidence="2 4">Belongs to the pyridoxal phosphate-binding protein YggS/PROSC family.</text>
</comment>
<dbReference type="PANTHER" id="PTHR10146:SF14">
    <property type="entry name" value="PYRIDOXAL PHOSPHATE HOMEOSTASIS PROTEIN"/>
    <property type="match status" value="1"/>
</dbReference>
<evidence type="ECO:0000256" key="3">
    <source>
        <dbReference type="PIRSR" id="PIRSR004848-1"/>
    </source>
</evidence>
<dbReference type="RefSeq" id="WP_012866100.1">
    <property type="nucleotide sequence ID" value="NC_013521.1"/>
</dbReference>
<dbReference type="STRING" id="446469.Sked_10850"/>
<dbReference type="InterPro" id="IPR001608">
    <property type="entry name" value="Ala_racemase_N"/>
</dbReference>
<dbReference type="AlphaFoldDB" id="D1BDG9"/>
<feature type="compositionally biased region" description="Basic and acidic residues" evidence="5">
    <location>
        <begin position="23"/>
        <end position="48"/>
    </location>
</feature>
<keyword evidence="1 2" id="KW-0663">Pyridoxal phosphate</keyword>
<accession>D1BDG9</accession>
<organism evidence="7 8">
    <name type="scientific">Sanguibacter keddieii (strain ATCC 51767 / DSM 10542 / NCFB 3025 / ST-74)</name>
    <dbReference type="NCBI Taxonomy" id="446469"/>
    <lineage>
        <taxon>Bacteria</taxon>
        <taxon>Bacillati</taxon>
        <taxon>Actinomycetota</taxon>
        <taxon>Actinomycetes</taxon>
        <taxon>Micrococcales</taxon>
        <taxon>Sanguibacteraceae</taxon>
        <taxon>Sanguibacter</taxon>
    </lineage>
</organism>
<evidence type="ECO:0000313" key="8">
    <source>
        <dbReference type="Proteomes" id="UP000000322"/>
    </source>
</evidence>
<proteinExistence type="inferred from homology"/>
<dbReference type="InterPro" id="IPR011078">
    <property type="entry name" value="PyrdxlP_homeostasis"/>
</dbReference>
<evidence type="ECO:0000256" key="4">
    <source>
        <dbReference type="RuleBase" id="RU004514"/>
    </source>
</evidence>